<protein>
    <recommendedName>
        <fullName evidence="3">HNH nuclease domain-containing protein</fullName>
    </recommendedName>
</protein>
<dbReference type="EMBL" id="CM032191">
    <property type="protein sequence ID" value="KAG7085762.1"/>
    <property type="molecule type" value="Genomic_DNA"/>
</dbReference>
<evidence type="ECO:0000313" key="2">
    <source>
        <dbReference type="Proteomes" id="UP001049176"/>
    </source>
</evidence>
<evidence type="ECO:0000313" key="1">
    <source>
        <dbReference type="EMBL" id="KAG7085762.1"/>
    </source>
</evidence>
<reference evidence="1" key="1">
    <citation type="journal article" date="2021" name="Genome Biol. Evol.">
        <title>The assembled and annotated genome of the fairy-ring fungus Marasmius oreades.</title>
        <authorList>
            <person name="Hiltunen M."/>
            <person name="Ament-Velasquez S.L."/>
            <person name="Johannesson H."/>
        </authorList>
    </citation>
    <scope>NUCLEOTIDE SEQUENCE</scope>
    <source>
        <strain evidence="1">03SP1</strain>
    </source>
</reference>
<gene>
    <name evidence="1" type="ORF">E1B28_003303</name>
</gene>
<proteinExistence type="predicted"/>
<dbReference type="KEGG" id="more:E1B28_003303"/>
<keyword evidence="2" id="KW-1185">Reference proteome</keyword>
<sequence length="190" mass="21321">MYHKNIPLPASFDLDKKEVKRAGVVWTECAHIVPESTYFEISDEEPLSSVVKKSDYSASLLAVLKRFGYNVENINGSQVHSLCSIMTMEQNVRDSFDRLELWFEATEIENCYRIRTVIDMMHIPDKVTFTHPAIFGSGSHANSPLPSPELPALHGSCAKVSHLSGAATYLDELDQNLDDLPILGGRWRVI</sequence>
<accession>A0A9P7RLY6</accession>
<dbReference type="RefSeq" id="XP_043002233.1">
    <property type="nucleotide sequence ID" value="XM_043160277.1"/>
</dbReference>
<name>A0A9P7RLY6_9AGAR</name>
<dbReference type="Proteomes" id="UP001049176">
    <property type="component" value="Chromosome 11"/>
</dbReference>
<evidence type="ECO:0008006" key="3">
    <source>
        <dbReference type="Google" id="ProtNLM"/>
    </source>
</evidence>
<dbReference type="AlphaFoldDB" id="A0A9P7RLY6"/>
<dbReference type="GeneID" id="66072379"/>
<comment type="caution">
    <text evidence="1">The sequence shown here is derived from an EMBL/GenBank/DDBJ whole genome shotgun (WGS) entry which is preliminary data.</text>
</comment>
<organism evidence="1 2">
    <name type="scientific">Marasmius oreades</name>
    <name type="common">fairy-ring Marasmius</name>
    <dbReference type="NCBI Taxonomy" id="181124"/>
    <lineage>
        <taxon>Eukaryota</taxon>
        <taxon>Fungi</taxon>
        <taxon>Dikarya</taxon>
        <taxon>Basidiomycota</taxon>
        <taxon>Agaricomycotina</taxon>
        <taxon>Agaricomycetes</taxon>
        <taxon>Agaricomycetidae</taxon>
        <taxon>Agaricales</taxon>
        <taxon>Marasmiineae</taxon>
        <taxon>Marasmiaceae</taxon>
        <taxon>Marasmius</taxon>
    </lineage>
</organism>
<dbReference type="OrthoDB" id="2104739at2759"/>